<gene>
    <name evidence="2" type="ORF">ABG768_009073</name>
</gene>
<evidence type="ECO:0000313" key="2">
    <source>
        <dbReference type="EMBL" id="KAK9961277.1"/>
    </source>
</evidence>
<name>A0AAW1ZII6_CULAL</name>
<evidence type="ECO:0000256" key="1">
    <source>
        <dbReference type="SAM" id="Phobius"/>
    </source>
</evidence>
<keyword evidence="3" id="KW-1185">Reference proteome</keyword>
<organism evidence="2 3">
    <name type="scientific">Culter alburnus</name>
    <name type="common">Topmouth culter</name>
    <dbReference type="NCBI Taxonomy" id="194366"/>
    <lineage>
        <taxon>Eukaryota</taxon>
        <taxon>Metazoa</taxon>
        <taxon>Chordata</taxon>
        <taxon>Craniata</taxon>
        <taxon>Vertebrata</taxon>
        <taxon>Euteleostomi</taxon>
        <taxon>Actinopterygii</taxon>
        <taxon>Neopterygii</taxon>
        <taxon>Teleostei</taxon>
        <taxon>Ostariophysi</taxon>
        <taxon>Cypriniformes</taxon>
        <taxon>Xenocyprididae</taxon>
        <taxon>Xenocypridinae</taxon>
        <taxon>Culter</taxon>
    </lineage>
</organism>
<dbReference type="Proteomes" id="UP001479290">
    <property type="component" value="Unassembled WGS sequence"/>
</dbReference>
<sequence length="87" mass="9368">APTSASIPVVQTEGNSAAVTTDLTAVVIVTIVSLCVLIALIICGILYFRKQKQNINSQTELNCRHSTYYSEIPGGLDVPLYSVVQRT</sequence>
<dbReference type="AlphaFoldDB" id="A0AAW1ZII6"/>
<keyword evidence="1" id="KW-0812">Transmembrane</keyword>
<comment type="caution">
    <text evidence="2">The sequence shown here is derived from an EMBL/GenBank/DDBJ whole genome shotgun (WGS) entry which is preliminary data.</text>
</comment>
<dbReference type="EMBL" id="JAWDJR010000016">
    <property type="protein sequence ID" value="KAK9961277.1"/>
    <property type="molecule type" value="Genomic_DNA"/>
</dbReference>
<evidence type="ECO:0000313" key="3">
    <source>
        <dbReference type="Proteomes" id="UP001479290"/>
    </source>
</evidence>
<reference evidence="2 3" key="1">
    <citation type="submission" date="2024-05" db="EMBL/GenBank/DDBJ databases">
        <title>A high-quality chromosomal-level genome assembly of Topmouth culter (Culter alburnus).</title>
        <authorList>
            <person name="Zhao H."/>
        </authorList>
    </citation>
    <scope>NUCLEOTIDE SEQUENCE [LARGE SCALE GENOMIC DNA]</scope>
    <source>
        <strain evidence="2">CATC2023</strain>
        <tissue evidence="2">Muscle</tissue>
    </source>
</reference>
<accession>A0AAW1ZII6</accession>
<feature type="non-terminal residue" evidence="2">
    <location>
        <position position="1"/>
    </location>
</feature>
<proteinExistence type="predicted"/>
<keyword evidence="1" id="KW-1133">Transmembrane helix</keyword>
<feature type="transmembrane region" description="Helical" evidence="1">
    <location>
        <begin position="23"/>
        <end position="48"/>
    </location>
</feature>
<protein>
    <submittedName>
        <fullName evidence="2">Uncharacterized protein</fullName>
    </submittedName>
</protein>
<keyword evidence="1" id="KW-0472">Membrane</keyword>